<dbReference type="InterPro" id="IPR008176">
    <property type="entry name" value="Defensin_plant"/>
</dbReference>
<accession>A0A9R1WXU6</accession>
<dbReference type="SMART" id="SM00505">
    <property type="entry name" value="Knot1"/>
    <property type="match status" value="1"/>
</dbReference>
<dbReference type="EMBL" id="NBSK02000008">
    <property type="protein sequence ID" value="KAJ0191781.1"/>
    <property type="molecule type" value="Genomic_DNA"/>
</dbReference>
<dbReference type="GO" id="GO:0050832">
    <property type="term" value="P:defense response to fungus"/>
    <property type="evidence" value="ECO:0007669"/>
    <property type="project" value="UniProtKB-KW"/>
</dbReference>
<reference evidence="10 11" key="1">
    <citation type="journal article" date="2017" name="Nat. Commun.">
        <title>Genome assembly with in vitro proximity ligation data and whole-genome triplication in lettuce.</title>
        <authorList>
            <person name="Reyes-Chin-Wo S."/>
            <person name="Wang Z."/>
            <person name="Yang X."/>
            <person name="Kozik A."/>
            <person name="Arikit S."/>
            <person name="Song C."/>
            <person name="Xia L."/>
            <person name="Froenicke L."/>
            <person name="Lavelle D.O."/>
            <person name="Truco M.J."/>
            <person name="Xia R."/>
            <person name="Zhu S."/>
            <person name="Xu C."/>
            <person name="Xu H."/>
            <person name="Xu X."/>
            <person name="Cox K."/>
            <person name="Korf I."/>
            <person name="Meyers B.C."/>
            <person name="Michelmore R.W."/>
        </authorList>
    </citation>
    <scope>NUCLEOTIDE SEQUENCE [LARGE SCALE GENOMIC DNA]</scope>
    <source>
        <strain evidence="11">cv. Salinas</strain>
        <tissue evidence="10">Seedlings</tissue>
    </source>
</reference>
<comment type="caution">
    <text evidence="10">The sequence shown here is derived from an EMBL/GenBank/DDBJ whole genome shotgun (WGS) entry which is preliminary data.</text>
</comment>
<dbReference type="SUPFAM" id="SSF57095">
    <property type="entry name" value="Scorpion toxin-like"/>
    <property type="match status" value="1"/>
</dbReference>
<dbReference type="PROSITE" id="PS00940">
    <property type="entry name" value="GAMMA_THIONIN"/>
    <property type="match status" value="1"/>
</dbReference>
<protein>
    <recommendedName>
        <fullName evidence="9">Knottins-like domain-containing protein</fullName>
    </recommendedName>
</protein>
<evidence type="ECO:0000313" key="11">
    <source>
        <dbReference type="Proteomes" id="UP000235145"/>
    </source>
</evidence>
<organism evidence="10 11">
    <name type="scientific">Lactuca sativa</name>
    <name type="common">Garden lettuce</name>
    <dbReference type="NCBI Taxonomy" id="4236"/>
    <lineage>
        <taxon>Eukaryota</taxon>
        <taxon>Viridiplantae</taxon>
        <taxon>Streptophyta</taxon>
        <taxon>Embryophyta</taxon>
        <taxon>Tracheophyta</taxon>
        <taxon>Spermatophyta</taxon>
        <taxon>Magnoliopsida</taxon>
        <taxon>eudicotyledons</taxon>
        <taxon>Gunneridae</taxon>
        <taxon>Pentapetalae</taxon>
        <taxon>asterids</taxon>
        <taxon>campanulids</taxon>
        <taxon>Asterales</taxon>
        <taxon>Asteraceae</taxon>
        <taxon>Cichorioideae</taxon>
        <taxon>Cichorieae</taxon>
        <taxon>Lactucinae</taxon>
        <taxon>Lactuca</taxon>
    </lineage>
</organism>
<keyword evidence="5" id="KW-0295">Fungicide</keyword>
<dbReference type="Gene3D" id="3.30.30.10">
    <property type="entry name" value="Knottin, scorpion toxin-like"/>
    <property type="match status" value="1"/>
</dbReference>
<keyword evidence="3" id="KW-0964">Secreted</keyword>
<evidence type="ECO:0000256" key="8">
    <source>
        <dbReference type="ARBA" id="ARBA00056948"/>
    </source>
</evidence>
<evidence type="ECO:0000259" key="9">
    <source>
        <dbReference type="SMART" id="SM00505"/>
    </source>
</evidence>
<keyword evidence="11" id="KW-1185">Reference proteome</keyword>
<gene>
    <name evidence="10" type="ORF">LSAT_V11C800402660</name>
</gene>
<dbReference type="Proteomes" id="UP000235145">
    <property type="component" value="Unassembled WGS sequence"/>
</dbReference>
<dbReference type="PANTHER" id="PTHR33147:SF106">
    <property type="entry name" value="DEFENSIN-LIKE PROTEIN 11"/>
    <property type="match status" value="1"/>
</dbReference>
<evidence type="ECO:0000256" key="4">
    <source>
        <dbReference type="ARBA" id="ARBA00022529"/>
    </source>
</evidence>
<evidence type="ECO:0000256" key="1">
    <source>
        <dbReference type="ARBA" id="ARBA00004613"/>
    </source>
</evidence>
<name>A0A9R1WXU6_LACSA</name>
<dbReference type="GO" id="GO:0005576">
    <property type="term" value="C:extracellular region"/>
    <property type="evidence" value="ECO:0007669"/>
    <property type="project" value="UniProtKB-SubCell"/>
</dbReference>
<comment type="similarity">
    <text evidence="2">Belongs to the DEFL family.</text>
</comment>
<dbReference type="GO" id="GO:0031640">
    <property type="term" value="P:killing of cells of another organism"/>
    <property type="evidence" value="ECO:0007669"/>
    <property type="project" value="UniProtKB-KW"/>
</dbReference>
<comment type="subcellular location">
    <subcellularLocation>
        <location evidence="1">Secreted</location>
    </subcellularLocation>
</comment>
<evidence type="ECO:0000313" key="10">
    <source>
        <dbReference type="EMBL" id="KAJ0191781.1"/>
    </source>
</evidence>
<dbReference type="InterPro" id="IPR036574">
    <property type="entry name" value="Scorpion_toxin-like_sf"/>
</dbReference>
<keyword evidence="7" id="KW-1015">Disulfide bond</keyword>
<evidence type="ECO:0000256" key="5">
    <source>
        <dbReference type="ARBA" id="ARBA00022577"/>
    </source>
</evidence>
<evidence type="ECO:0000256" key="2">
    <source>
        <dbReference type="ARBA" id="ARBA00006722"/>
    </source>
</evidence>
<keyword evidence="6" id="KW-0732">Signal</keyword>
<dbReference type="PANTHER" id="PTHR33147">
    <property type="entry name" value="DEFENSIN-LIKE PROTEIN 1"/>
    <property type="match status" value="1"/>
</dbReference>
<comment type="function">
    <text evidence="8">Confers broad-spectrum resistance to pathogens.</text>
</comment>
<proteinExistence type="inferred from homology"/>
<evidence type="ECO:0000256" key="3">
    <source>
        <dbReference type="ARBA" id="ARBA00022525"/>
    </source>
</evidence>
<evidence type="ECO:0000256" key="7">
    <source>
        <dbReference type="ARBA" id="ARBA00023157"/>
    </source>
</evidence>
<sequence length="100" mass="11323">MINIKNLRLKHKKVGEYTLPSTVHCLKMRPSMKLIATMLLVLLCLMANVMVEARTCESQSHKFKGTCVSSTNCGNVCKNEGFHAGKCRGFRRRCFCTKHC</sequence>
<dbReference type="CDD" id="cd00107">
    <property type="entry name" value="Knot1"/>
    <property type="match status" value="1"/>
</dbReference>
<evidence type="ECO:0000256" key="6">
    <source>
        <dbReference type="ARBA" id="ARBA00022729"/>
    </source>
</evidence>
<keyword evidence="4" id="KW-0929">Antimicrobial</keyword>
<dbReference type="FunFam" id="3.30.30.10:FF:000004">
    <property type="entry name" value="Defensin-like protein CAL1"/>
    <property type="match status" value="1"/>
</dbReference>
<dbReference type="AlphaFoldDB" id="A0A9R1WXU6"/>
<dbReference type="Pfam" id="PF00304">
    <property type="entry name" value="Gamma-thionin"/>
    <property type="match status" value="1"/>
</dbReference>
<dbReference type="PRINTS" id="PR00288">
    <property type="entry name" value="PUROTHIONIN"/>
</dbReference>
<feature type="domain" description="Knottins-like" evidence="9">
    <location>
        <begin position="55"/>
        <end position="100"/>
    </location>
</feature>
<dbReference type="InterPro" id="IPR003614">
    <property type="entry name" value="Knottins"/>
</dbReference>